<dbReference type="PROSITE" id="PS50850">
    <property type="entry name" value="MFS"/>
    <property type="match status" value="1"/>
</dbReference>
<evidence type="ECO:0000259" key="7">
    <source>
        <dbReference type="PROSITE" id="PS50850"/>
    </source>
</evidence>
<dbReference type="HOGENOM" id="CLU_008455_13_7_1"/>
<feature type="region of interest" description="Disordered" evidence="5">
    <location>
        <begin position="1"/>
        <end position="25"/>
    </location>
</feature>
<evidence type="ECO:0000256" key="2">
    <source>
        <dbReference type="ARBA" id="ARBA00022692"/>
    </source>
</evidence>
<evidence type="ECO:0000256" key="4">
    <source>
        <dbReference type="ARBA" id="ARBA00023136"/>
    </source>
</evidence>
<feature type="transmembrane region" description="Helical" evidence="6">
    <location>
        <begin position="159"/>
        <end position="177"/>
    </location>
</feature>
<dbReference type="OrthoDB" id="2585655at2759"/>
<feature type="transmembrane region" description="Helical" evidence="6">
    <location>
        <begin position="478"/>
        <end position="502"/>
    </location>
</feature>
<dbReference type="RefSeq" id="XP_013288562.1">
    <property type="nucleotide sequence ID" value="XM_013433108.1"/>
</dbReference>
<keyword evidence="9" id="KW-1185">Reference proteome</keyword>
<feature type="transmembrane region" description="Helical" evidence="6">
    <location>
        <begin position="128"/>
        <end position="147"/>
    </location>
</feature>
<dbReference type="Pfam" id="PF07690">
    <property type="entry name" value="MFS_1"/>
    <property type="match status" value="1"/>
</dbReference>
<evidence type="ECO:0000256" key="5">
    <source>
        <dbReference type="SAM" id="MobiDB-lite"/>
    </source>
</evidence>
<dbReference type="GO" id="GO:0005886">
    <property type="term" value="C:plasma membrane"/>
    <property type="evidence" value="ECO:0007669"/>
    <property type="project" value="TreeGrafter"/>
</dbReference>
<protein>
    <recommendedName>
        <fullName evidence="7">Major facilitator superfamily (MFS) profile domain-containing protein</fullName>
    </recommendedName>
</protein>
<dbReference type="VEuPathDB" id="FungiDB:Z517_00142"/>
<evidence type="ECO:0000313" key="8">
    <source>
        <dbReference type="EMBL" id="KIW84754.1"/>
    </source>
</evidence>
<feature type="transmembrane region" description="Helical" evidence="6">
    <location>
        <begin position="303"/>
        <end position="324"/>
    </location>
</feature>
<organism evidence="8 9">
    <name type="scientific">Fonsecaea pedrosoi CBS 271.37</name>
    <dbReference type="NCBI Taxonomy" id="1442368"/>
    <lineage>
        <taxon>Eukaryota</taxon>
        <taxon>Fungi</taxon>
        <taxon>Dikarya</taxon>
        <taxon>Ascomycota</taxon>
        <taxon>Pezizomycotina</taxon>
        <taxon>Eurotiomycetes</taxon>
        <taxon>Chaetothyriomycetidae</taxon>
        <taxon>Chaetothyriales</taxon>
        <taxon>Herpotrichiellaceae</taxon>
        <taxon>Fonsecaea</taxon>
    </lineage>
</organism>
<feature type="transmembrane region" description="Helical" evidence="6">
    <location>
        <begin position="189"/>
        <end position="211"/>
    </location>
</feature>
<dbReference type="InterPro" id="IPR020846">
    <property type="entry name" value="MFS_dom"/>
</dbReference>
<keyword evidence="2 6" id="KW-0812">Transmembrane</keyword>
<dbReference type="InterPro" id="IPR036259">
    <property type="entry name" value="MFS_trans_sf"/>
</dbReference>
<dbReference type="AlphaFoldDB" id="A0A0D2HJS4"/>
<keyword evidence="4 6" id="KW-0472">Membrane</keyword>
<feature type="transmembrane region" description="Helical" evidence="6">
    <location>
        <begin position="99"/>
        <end position="116"/>
    </location>
</feature>
<feature type="transmembrane region" description="Helical" evidence="6">
    <location>
        <begin position="389"/>
        <end position="408"/>
    </location>
</feature>
<evidence type="ECO:0000256" key="3">
    <source>
        <dbReference type="ARBA" id="ARBA00022989"/>
    </source>
</evidence>
<feature type="transmembrane region" description="Helical" evidence="6">
    <location>
        <begin position="414"/>
        <end position="432"/>
    </location>
</feature>
<name>A0A0D2HJS4_9EURO</name>
<gene>
    <name evidence="8" type="ORF">Z517_00142</name>
</gene>
<evidence type="ECO:0000313" key="9">
    <source>
        <dbReference type="Proteomes" id="UP000053029"/>
    </source>
</evidence>
<feature type="transmembrane region" description="Helical" evidence="6">
    <location>
        <begin position="344"/>
        <end position="368"/>
    </location>
</feature>
<feature type="transmembrane region" description="Helical" evidence="6">
    <location>
        <begin position="453"/>
        <end position="472"/>
    </location>
</feature>
<proteinExistence type="predicted"/>
<dbReference type="GeneID" id="25299632"/>
<reference evidence="8 9" key="1">
    <citation type="submission" date="2015-01" db="EMBL/GenBank/DDBJ databases">
        <title>The Genome Sequence of Fonsecaea pedrosoi CBS 271.37.</title>
        <authorList>
            <consortium name="The Broad Institute Genomics Platform"/>
            <person name="Cuomo C."/>
            <person name="de Hoog S."/>
            <person name="Gorbushina A."/>
            <person name="Stielow B."/>
            <person name="Teixiera M."/>
            <person name="Abouelleil A."/>
            <person name="Chapman S.B."/>
            <person name="Priest M."/>
            <person name="Young S.K."/>
            <person name="Wortman J."/>
            <person name="Nusbaum C."/>
            <person name="Birren B."/>
        </authorList>
    </citation>
    <scope>NUCLEOTIDE SEQUENCE [LARGE SCALE GENOMIC DNA]</scope>
    <source>
        <strain evidence="8 9">CBS 271.37</strain>
    </source>
</reference>
<dbReference type="SUPFAM" id="SSF103473">
    <property type="entry name" value="MFS general substrate transporter"/>
    <property type="match status" value="1"/>
</dbReference>
<keyword evidence="3 6" id="KW-1133">Transmembrane helix</keyword>
<comment type="subcellular location">
    <subcellularLocation>
        <location evidence="1">Membrane</location>
        <topology evidence="1">Multi-pass membrane protein</topology>
    </subcellularLocation>
</comment>
<dbReference type="PANTHER" id="PTHR23502:SF139">
    <property type="entry name" value="MAJOR FACILITATOR SUPERFAMILY (MFS) PROFILE DOMAIN-CONTAINING PROTEIN-RELATED"/>
    <property type="match status" value="1"/>
</dbReference>
<evidence type="ECO:0000256" key="6">
    <source>
        <dbReference type="SAM" id="Phobius"/>
    </source>
</evidence>
<dbReference type="PANTHER" id="PTHR23502">
    <property type="entry name" value="MAJOR FACILITATOR SUPERFAMILY"/>
    <property type="match status" value="1"/>
</dbReference>
<dbReference type="Proteomes" id="UP000053029">
    <property type="component" value="Unassembled WGS sequence"/>
</dbReference>
<accession>A0A0D2HJS4</accession>
<evidence type="ECO:0000256" key="1">
    <source>
        <dbReference type="ARBA" id="ARBA00004141"/>
    </source>
</evidence>
<dbReference type="Gene3D" id="1.20.1250.20">
    <property type="entry name" value="MFS general substrate transporter like domains"/>
    <property type="match status" value="1"/>
</dbReference>
<feature type="transmembrane region" description="Helical" evidence="6">
    <location>
        <begin position="217"/>
        <end position="237"/>
    </location>
</feature>
<dbReference type="InterPro" id="IPR011701">
    <property type="entry name" value="MFS"/>
</dbReference>
<dbReference type="EMBL" id="KN846969">
    <property type="protein sequence ID" value="KIW84754.1"/>
    <property type="molecule type" value="Genomic_DNA"/>
</dbReference>
<sequence>MSSEADSTEKRPITTDVPAQNPHPDVAEMYHLPVETRDKPLMPPPTHDSLDPLNWSKLQKYNVISIVCFFYFLLTYLTTAPVPSFSLLEEQFDASYNQVNWSFGISAFGLAFGPLVTSSLAETYGRRVVTIAATAIAVLASGCTSIKGQSIGQYMAARFFQGFAAGPAANVGLSIINDISWEHERGYRIGLWAMSANIGSVLGGLVGGFIATVNQYWVAYHVTIAFAFLLVWEVLFLPETQYPRAYVVALEQQQAAATVRGENLQNAVVDIKRTKQLPWLNIRKIPGVLHPKPWATLITFCKLWAYPKLVASVCGYIFLHYWWYEIVALLSMIPAAYEEYKIQIQGLFFTGALVGVIFAEIFCSGNLSDWIVARLARKNHGQRTPEMRLWLGYPGAILSAIGLAVWGASVQEGWHWMVGQVALFLFAVGLQAGNTTLSTYIVDSYPEHAIEVITFYSVIINMSAFIVPWYIYDWAAAVGYGWCFGTQAIICGICLPPIYFVLHRWGNRWVKPIVLSSDELPDVSSFESSVDQDK</sequence>
<feature type="domain" description="Major facilitator superfamily (MFS) profile" evidence="7">
    <location>
        <begin position="63"/>
        <end position="506"/>
    </location>
</feature>
<feature type="transmembrane region" description="Helical" evidence="6">
    <location>
        <begin position="61"/>
        <end position="79"/>
    </location>
</feature>
<dbReference type="GO" id="GO:0022857">
    <property type="term" value="F:transmembrane transporter activity"/>
    <property type="evidence" value="ECO:0007669"/>
    <property type="project" value="InterPro"/>
</dbReference>